<protein>
    <submittedName>
        <fullName evidence="2">Phosphotransferase family enzyme</fullName>
    </submittedName>
</protein>
<evidence type="ECO:0000259" key="1">
    <source>
        <dbReference type="Pfam" id="PF01636"/>
    </source>
</evidence>
<sequence>MIVPSGMEMPRATGGRRLAWDALPSEVMAGVERLLGAKVIATIDQPGGFSEGLAARVRLADGRGAFVKAAQSARAPAVAGFHRREAAISARLPPQAPVPRLLGTYDDGDWIALAFEEIAGRLPAQPWRGEELRRVLETVGELASLLTPSPIDEEVLNRPRLGGWPALTPRHERDALAALAPWAADHLDDLIAVEAAAMSPFAGHTLLHGDLYPFNIVMNADRVVVVDWPHAWVGAPYCDVVTVLSSARLSGVDPQPLADAHPLTRHLAQGQIDELLVLHAGFLFRTAVTAGPGADRHLLNMMIALAGASLRWLQERW</sequence>
<dbReference type="SUPFAM" id="SSF56112">
    <property type="entry name" value="Protein kinase-like (PK-like)"/>
    <property type="match status" value="1"/>
</dbReference>
<feature type="domain" description="Aminoglycoside phosphotransferase" evidence="1">
    <location>
        <begin position="55"/>
        <end position="246"/>
    </location>
</feature>
<keyword evidence="3" id="KW-1185">Reference proteome</keyword>
<dbReference type="Pfam" id="PF01636">
    <property type="entry name" value="APH"/>
    <property type="match status" value="1"/>
</dbReference>
<dbReference type="OrthoDB" id="2570531at2"/>
<accession>A0A438MG97</accession>
<evidence type="ECO:0000313" key="2">
    <source>
        <dbReference type="EMBL" id="RVX44859.1"/>
    </source>
</evidence>
<proteinExistence type="predicted"/>
<reference evidence="2 3" key="1">
    <citation type="submission" date="2019-01" db="EMBL/GenBank/DDBJ databases">
        <title>Sequencing the genomes of 1000 actinobacteria strains.</title>
        <authorList>
            <person name="Klenk H.-P."/>
        </authorList>
    </citation>
    <scope>NUCLEOTIDE SEQUENCE [LARGE SCALE GENOMIC DNA]</scope>
    <source>
        <strain evidence="2 3">DSM 43925</strain>
    </source>
</reference>
<dbReference type="GO" id="GO:0016740">
    <property type="term" value="F:transferase activity"/>
    <property type="evidence" value="ECO:0007669"/>
    <property type="project" value="UniProtKB-KW"/>
</dbReference>
<dbReference type="InterPro" id="IPR002575">
    <property type="entry name" value="Aminoglycoside_PTrfase"/>
</dbReference>
<keyword evidence="2" id="KW-0808">Transferase</keyword>
<comment type="caution">
    <text evidence="2">The sequence shown here is derived from an EMBL/GenBank/DDBJ whole genome shotgun (WGS) entry which is preliminary data.</text>
</comment>
<dbReference type="RefSeq" id="WP_127936567.1">
    <property type="nucleotide sequence ID" value="NZ_SAUN01000001.1"/>
</dbReference>
<dbReference type="Gene3D" id="3.90.1200.10">
    <property type="match status" value="1"/>
</dbReference>
<evidence type="ECO:0000313" key="3">
    <source>
        <dbReference type="Proteomes" id="UP000284824"/>
    </source>
</evidence>
<name>A0A438MG97_9ACTN</name>
<dbReference type="Gene3D" id="3.30.200.20">
    <property type="entry name" value="Phosphorylase Kinase, domain 1"/>
    <property type="match status" value="1"/>
</dbReference>
<organism evidence="2 3">
    <name type="scientific">Nonomuraea polychroma</name>
    <dbReference type="NCBI Taxonomy" id="46176"/>
    <lineage>
        <taxon>Bacteria</taxon>
        <taxon>Bacillati</taxon>
        <taxon>Actinomycetota</taxon>
        <taxon>Actinomycetes</taxon>
        <taxon>Streptosporangiales</taxon>
        <taxon>Streptosporangiaceae</taxon>
        <taxon>Nonomuraea</taxon>
    </lineage>
</organism>
<gene>
    <name evidence="2" type="ORF">EDD27_7610</name>
</gene>
<dbReference type="EMBL" id="SAUN01000001">
    <property type="protein sequence ID" value="RVX44859.1"/>
    <property type="molecule type" value="Genomic_DNA"/>
</dbReference>
<dbReference type="AlphaFoldDB" id="A0A438MG97"/>
<dbReference type="Proteomes" id="UP000284824">
    <property type="component" value="Unassembled WGS sequence"/>
</dbReference>
<dbReference type="InterPro" id="IPR011009">
    <property type="entry name" value="Kinase-like_dom_sf"/>
</dbReference>